<feature type="domain" description="Big-1" evidence="3">
    <location>
        <begin position="2058"/>
        <end position="2146"/>
    </location>
</feature>
<comment type="caution">
    <text evidence="4">The sequence shown here is derived from an EMBL/GenBank/DDBJ whole genome shotgun (WGS) entry which is preliminary data.</text>
</comment>
<feature type="domain" description="Big-1" evidence="3">
    <location>
        <begin position="2481"/>
        <end position="2569"/>
    </location>
</feature>
<feature type="domain" description="Big-1" evidence="3">
    <location>
        <begin position="3730"/>
        <end position="3817"/>
    </location>
</feature>
<protein>
    <recommendedName>
        <fullName evidence="3">Big-1 domain-containing protein</fullName>
    </recommendedName>
</protein>
<feature type="domain" description="Big-1" evidence="3">
    <location>
        <begin position="3007"/>
        <end position="3090"/>
    </location>
</feature>
<dbReference type="Pfam" id="PF11924">
    <property type="entry name" value="IAT_beta"/>
    <property type="match status" value="1"/>
</dbReference>
<dbReference type="InterPro" id="IPR008964">
    <property type="entry name" value="Invasin/intimin_cell_adhesion"/>
</dbReference>
<feature type="domain" description="Big-1" evidence="3">
    <location>
        <begin position="2370"/>
        <end position="2458"/>
    </location>
</feature>
<dbReference type="PROSITE" id="PS50194">
    <property type="entry name" value="FILAMIN_REPEAT"/>
    <property type="match status" value="1"/>
</dbReference>
<name>A0AAP2K0P9_PRORE</name>
<evidence type="ECO:0000313" key="5">
    <source>
        <dbReference type="Proteomes" id="UP000824410"/>
    </source>
</evidence>
<evidence type="ECO:0000256" key="2">
    <source>
        <dbReference type="SAM" id="Phobius"/>
    </source>
</evidence>
<dbReference type="InterPro" id="IPR003344">
    <property type="entry name" value="Big_1_dom"/>
</dbReference>
<feature type="domain" description="Big-1" evidence="3">
    <location>
        <begin position="1107"/>
        <end position="1194"/>
    </location>
</feature>
<sequence length="4641" mass="497191">MSPTTSTAKPTLRHRLSNGFVIFTAIWSSAVMPVMPSYAKMLSPDELPTLGGDSLPLDDNKTEQLIAEYSQSAARFISDKKKAADLAELAQDYTRNKVTNAATNEINHWLSQTGNAKFSVDVDKKLKIKNTQLDWLIPWYDQPDLLLFTQHNVHRTDGRLQTNNGVGVRHFTPDSMVGTNAFFDHDLSRYHSRVGFGVEYAQDFLKLSANTYLRTSSWRGASELKNDYNARPANGWDLQAEGFLPSYPHLGGNLKFEQYFGDDVALFGKDKRQKNPLATTIGMSWTPFSLVTLSAEQKISGGLSETNAKMEFTWTLGKSLAEHLDPTKVVESRRLLGSRYDFVNRNNNIVLEYQKKTLISLSLPDMVQGKTGDILPIINSLSTKYPLKDITVQAPEFLAAGGEILLDGAKTKVKLPTYKVAMTKEESKKNNRYRFTITASDHNGNHSPQGTTWVEVTDYGVLSINPNEVIKQGNAIANGQDINTLTIIARDALGNIAPDSVVTFTLPAELKLATPKATSSQMAFSNLFKKMQAAKSTTQSKYRVITNMKGEASIQFTSLVTGKHRIQATANGGVPVEAAFSFIADTRQAHINHFNILSDNAVADGKSTNKIQFHITDNHAHPIQGAMLQLDAENANATQLSPTDEQGNTDVEVDSKIAGTTKLSATLNEQRVEVKVNFVFGQLANVSILDLEKTAAGTDSIIMISLTDQYNNPISGADGSVIANIDGQPTPITISETFAGSGVYIGTLPGQQSGTPNVTVTIGTHTSSPEVLIVESPKPITPLTPDGTGKKGEKGVVDNITITPSSPYSLQSGDTLDVTVTIKDAFGNGLTDLNSNNINIGKYQGDTLKWIDNGDGSYTTSLPLTEVGTNDLTVSVNGTMSPATKVEVGNATGTKNVDNVKVTNISKPAAGENGTVTFQLSDKHNNPIVGEKEITVNIDGQPHTLPVTETSPGTYEAIIQGQIAGNHYISVVVNGKESPKELLIVDKPQPIKPKDPSGIGQKGEQGVVDNIAITTGDTSHLQSGDKLEITVTITDAFNNGLSGLDTNNINIGKHKGDTLKWVDNQDGSYSTNIELTEIGNNDLTVSINGSTSPQKQTQVSHAKGKDKVSKIVITNPPTPAAGAQSTLTVKLTDKNGNPVVGEQEMVIKIDGKPYTLPAKEGKPGIYEVTLPALQAGKHDIHVSLNGTTSIKEKLLVEQPKSISPNNPNGTGQLGEKGVIDKVAITVDHTHRFESGNPLDVTVTVSDAFGNGLAGLNTDNIDVGKHKGNTLKWGDNGDGSYTTTLTLTEVGSNDLTASVNGTRSPLTEVQVNNATGASHVDQVKITKTEKPAAGSNSIVTIELTDKHGNLVAGEKEITINIDGQAHKLPAREMKPGIYEVTLPALQAGNHSISANVNSKVSTENTIVVAKPTPIKSNNTGKLGEKGVVNNIAMTMGDTSNLQSGYQLGITVTITDAFHNGLTEINTHTINLDGFNGKPVWKDEGDGSYTTTITLTEIGSKDLTASINGQKTPATAIQVSNASGKNNVSKVEITKIEKADAGSNSTLTVKLTDKNGNPVVGEQEIIIEIDGKKHTLPIKEIAPQTYEVILPGQHEGKHSIIAEVNNKLSGVKTLVVEKSKPIKSINPTGSGLQGAKGVIDKITMTTGSVANLQSGDALRVMVTLTDIFGNTLTGIDTSNIILDGYNAGTLQWIDNANGTYSTTLPLTQIGDYKLTASISGHKTPHTPINVANTTNSAKVSNIIFDAIPSSATGDNRVITLKVTDANQHPVTQIANEIQVTIEGKTNTLQLAESTTNKGTYMAVLPAQMPGTYIINAKVNTKTETRIWVVGAANTITASPQGQLNERGTLNTIEFQISPHNGLKVGDTLTLTATMKDAFGNTLTGVDTKLINLLKSKNKNAPWQDNQDGSYRSSLQLIQFGKASLKVEANGIQSNEVAIDVAYSEQVSHITALSLEPISNSEAGNQPTITVKAIDNQGHAITNIANAITVAVNGQKVAVTLTESTQNKGSYIGTLPAMTAGKYTVEIKAGNQTQSKEWTVNGATTITANPKGHTGDRGVVNNITLNTSSITALKSGDSLKLTVTAKDAFNNPLKGIDLNSITLTHNQKTNVTWKDNQDGTYTTDLLLTQLASDTVKVSINGHAQNVNIVVNNAIESTKITHVVLEPIYASEAGETQTITVKVTDNNKHPVTAIANHITVKINKQSRSIPFTESSTHKGIYTAALPVEKTGDYTIEVSANRHTSTKTWQVKQPTTIKATAKNGSGAENQRGVVKTVKLISSSPNGLKSGHSLQLTVILKDAFGNTLEGVDSSAIQLRNKQASTVSWSDNRNGSYTIILPLTAIGEDQLMVTVNKKDSSPLKINVDNATGATQIHKVEINKLPSPAAGKNSTITIVLTDANSLPVTGVNGSAILSIDGVETLINITEKTKNTGIYTSSLSGQKSGDHKIKVTVGGIHSTESTLHVSAPNAITNNKHGAEGEHGVVKTAELTIAPAQGFKSGDNVTLTLTLKDAFDNTLVGVDTSAIKLTHNQRLTPVWTDRKNGTYTAALKLTKLGQDQLFIAVNNEQSQSVSIYVSAQADNKAIQQINITDVTQVAAGANSAFVVALIDDQGNPVNGIDDVTVKIDKHPPISVSVTQQTDGSYTGTLPGQLSGAHEVVISTNGLTSKPKTLNVAQADTVTATADGSGIKDKQGVVSSVVLSASKTALTSGANVQLTVSLKDTFHNPLKGVSSKHIALQHSQTGSVAWVDHNNGNYTATLPLNKLGPDTLKATVNSIASQAITVDVQNTNQVTQISTLELSPIAPTAAGNSPTLTVKAVNIYNHGITGIADNLKVSLDNTSQHLTFTEDSQQLGTYTATLPPKKAGSYTVEVRANTHTVTQTWVVNAATVTKATHHDGSGVQGQIGVVNTAELAIKTAANLKSMDTIKLTLTLKDAFDNPLSGIDVKNIELTHNQTSNVLWVDNKDGTYTADLMLTALGEDHLVAKVNSSQSDPVKIAVGHAEGDSKVSQIKILSSMPVPMLAGVGGTLALSITDKNGHPVANINQVSFGIINGSSYAHNVSQLANGNYIFTLPTLQAGGYTFRISIYKVSDTISLTVEKPKVILADKPDGSGATDSRGVVKNVQFDPIQITHQQAGNKLKLTVTLTDHFDHKLIGVSRGIMTKTKQASSVKWQDNADGSYSTELLLSKVGTDTLQVTVNNISQSQTIQVNAPEGKSAVHSVELKETGKTFMVGDSVELQLTLTDSHGNGVEKVQASDIRLEHNNTLISALSWQELGTGVYTTTLPLHKQGRNTFVSRVNNQASTPLAVSVNALTGPTQVKTVQLNASTNQLTVGSKTELTLTLLDQWNNGVGGITAKDITINDTHIKKNLTGLIWTPQGNGIYTAPTTVSTVGVHSLKATVNLIESHNVLVDAQPSTNQSHINKVKLTTNLSTITAGSKVTLSLKITDINDNPVIKLDNHKITLTESNNTIPTVWDEDLHGLGIYSTSIKLTKVKTHKLKAEIGQFTDITNVMVNSPSGKDAVTAIAISPIARSEAGEASSFLIHLTDQYRNPVNNVLSSDITVKINGQKQNIIFTEKNILNGYTAHLPAAKANSYQIMVEVNGLSKTAEWVVNPPIAVPITSYDKDGLRRSLETIFITHNAQSTTINSGDKVTLTVALRDKFDNKLTGAKNALNLLTNLQPTTAWIEVSDGLYTQEVIMNKLHKQSIQVVANKMLSDKLELTISPAEGVSHVHKTRLETKEGTIEAGKEVTLTLTLTDSVDNGVIKVDTNDIQFTSNQKAVKTTWANIQDGVYTTKQRLETVGNYQFKAVVNNQPSRIQTVEATYPSGKDAVKAAYISANTNMVSAGENVELTLTLKDQYQNLVTGVNGADIALKDSQTAETIDNRNIVWNMASAGVYKATLPLTKVGKHTLTATVNKQNTNTNEITVAALKGASNVKEIKLTANNGSINVGGSTTLTLTLLDNYGNEVADVTSTAIKFRNTDSTITTTAKWVKSTSQDGVYTALVTLDKVKRHILSVDVNSQTKNIEIDVKLLEGANNVASVELKAPTTAKLGSNVPLTLKLKDKLGYAVVAANSSDITLKRAGASIPASWVEGNDGNYTSSIVLTKAGLHALEVEVNRHSSTTSITVEHSKNVKSVENISITPSIATNSSGKYTTQPGQQFELIFTLTGQYDQGITELKETDISLIETQTSKSVPIKAWQEDPMQKGTYTASISLETAALHSLTAKINGLSEKIEVTVIPFNRPDNVASIELQLDRPKAIVGENVNLKLAIKDKYGNDVDIDVNEIKLSDTHNGSLTSQVKWDSKKGTFTHQYTGILKLAKKGEYTIFASVATTESRPKIISIAPIEPVFTKGKSSLVAATYETSTDKIENTKITLTLKSKDGNMMTGKQPKLAFTSAKNSGQSVRVMSEETPGIYVTEYRNTSDSEIVNIKLENSSIDYTGREQSIQIVNYGKISIKPIDGNSNILTTDKDEKFPSTGFVDVSFYINPSVGTSYDYNWTVDQNWLSVNNLGEVKMKKQPENSSQAKVTIIGKAKANNINDMVYTFTLKSWYIKKEEGTPQDAINNCQPPYGPLTKENLQSLTKEWNMFAIYLRLMKVSQNWVHDSNSHFLRAVMDTKSISLVGSHQIDSEIQIGITCVRQY</sequence>
<dbReference type="InterPro" id="IPR038177">
    <property type="entry name" value="IAT_beta_sf"/>
</dbReference>
<keyword evidence="2" id="KW-0812">Transmembrane</keyword>
<dbReference type="InterPro" id="IPR013783">
    <property type="entry name" value="Ig-like_fold"/>
</dbReference>
<feature type="domain" description="Big-1" evidence="3">
    <location>
        <begin position="460"/>
        <end position="580"/>
    </location>
</feature>
<keyword evidence="2" id="KW-0472">Membrane</keyword>
<comment type="similarity">
    <text evidence="1">Belongs to the intimin/invasin family.</text>
</comment>
<feature type="domain" description="Big-1" evidence="3">
    <location>
        <begin position="1527"/>
        <end position="1612"/>
    </location>
</feature>
<dbReference type="SMART" id="SM00634">
    <property type="entry name" value="BID_1"/>
    <property type="match status" value="16"/>
</dbReference>
<evidence type="ECO:0000259" key="3">
    <source>
        <dbReference type="SMART" id="SM00634"/>
    </source>
</evidence>
<feature type="domain" description="Big-1" evidence="3">
    <location>
        <begin position="2791"/>
        <end position="2879"/>
    </location>
</feature>
<dbReference type="InterPro" id="IPR024519">
    <property type="entry name" value="IAT_beta"/>
</dbReference>
<dbReference type="EMBL" id="SHDO01000022">
    <property type="protein sequence ID" value="MBX6982076.1"/>
    <property type="molecule type" value="Genomic_DNA"/>
</dbReference>
<evidence type="ECO:0000256" key="1">
    <source>
        <dbReference type="ARBA" id="ARBA00010116"/>
    </source>
</evidence>
<dbReference type="GO" id="GO:0009279">
    <property type="term" value="C:cell outer membrane"/>
    <property type="evidence" value="ECO:0007669"/>
    <property type="project" value="TreeGrafter"/>
</dbReference>
<dbReference type="InterPro" id="IPR051715">
    <property type="entry name" value="Intimin-Invasin_domain"/>
</dbReference>
<dbReference type="Pfam" id="PF02369">
    <property type="entry name" value="Big_1"/>
    <property type="match status" value="1"/>
</dbReference>
<dbReference type="SUPFAM" id="SSF49373">
    <property type="entry name" value="Invasin/intimin cell-adhesion fragments"/>
    <property type="match status" value="22"/>
</dbReference>
<feature type="domain" description="Big-1" evidence="3">
    <location>
        <begin position="1318"/>
        <end position="1405"/>
    </location>
</feature>
<feature type="domain" description="Big-1" evidence="3">
    <location>
        <begin position="1738"/>
        <end position="1826"/>
    </location>
</feature>
<gene>
    <name evidence="4" type="ORF">EX242_17690</name>
</gene>
<evidence type="ECO:0000313" key="4">
    <source>
        <dbReference type="EMBL" id="MBX6982076.1"/>
    </source>
</evidence>
<proteinExistence type="inferred from homology"/>
<dbReference type="InterPro" id="IPR017868">
    <property type="entry name" value="Filamin/ABP280_repeat-like"/>
</dbReference>
<dbReference type="PANTHER" id="PTHR39576:SF2">
    <property type="entry name" value="ATTACHING AND EFFACING PROTEIN HOMOLOG-RELATED"/>
    <property type="match status" value="1"/>
</dbReference>
<dbReference type="Proteomes" id="UP000824410">
    <property type="component" value="Unassembled WGS sequence"/>
</dbReference>
<dbReference type="PANTHER" id="PTHR39576">
    <property type="entry name" value="ATTACHING AND EFFACING PROTEIN HOMOLOG-RELATED-RELATED"/>
    <property type="match status" value="1"/>
</dbReference>
<dbReference type="Gene3D" id="2.60.40.10">
    <property type="entry name" value="Immunoglobulins"/>
    <property type="match status" value="34"/>
</dbReference>
<organism evidence="4 5">
    <name type="scientific">Providencia rettgeri</name>
    <dbReference type="NCBI Taxonomy" id="587"/>
    <lineage>
        <taxon>Bacteria</taxon>
        <taxon>Pseudomonadati</taxon>
        <taxon>Pseudomonadota</taxon>
        <taxon>Gammaproteobacteria</taxon>
        <taxon>Enterobacterales</taxon>
        <taxon>Morganellaceae</taxon>
        <taxon>Providencia</taxon>
    </lineage>
</organism>
<dbReference type="Gene3D" id="2.60.40.1080">
    <property type="match status" value="1"/>
</dbReference>
<feature type="domain" description="Big-1" evidence="3">
    <location>
        <begin position="590"/>
        <end position="677"/>
    </location>
</feature>
<feature type="domain" description="Big-1" evidence="3">
    <location>
        <begin position="3935"/>
        <end position="4026"/>
    </location>
</feature>
<accession>A0AAP2K0P9</accession>
<feature type="transmembrane region" description="Helical" evidence="2">
    <location>
        <begin position="20"/>
        <end position="39"/>
    </location>
</feature>
<reference evidence="4" key="1">
    <citation type="submission" date="2019-02" db="EMBL/GenBank/DDBJ databases">
        <title>Genomic characterization of isolates from hospital effluents in KZN, South Africa.</title>
        <authorList>
            <person name="Ntshobeni N."/>
            <person name="Allam M."/>
            <person name="Ismail A."/>
            <person name="Amoako D."/>
            <person name="Essack S."/>
            <person name="Chenia H."/>
        </authorList>
    </citation>
    <scope>NUCLEOTIDE SEQUENCE</scope>
    <source>
        <strain evidence="4">AFE97_S1</strain>
    </source>
</reference>
<keyword evidence="2" id="KW-1133">Transmembrane helix</keyword>
<dbReference type="RefSeq" id="WP_131680244.1">
    <property type="nucleotide sequence ID" value="NZ_SHCZ01000016.1"/>
</dbReference>
<feature type="domain" description="Big-1" evidence="3">
    <location>
        <begin position="2692"/>
        <end position="2779"/>
    </location>
</feature>
<feature type="domain" description="Big-1" evidence="3">
    <location>
        <begin position="2909"/>
        <end position="2992"/>
    </location>
</feature>
<dbReference type="Gene3D" id="2.40.160.160">
    <property type="entry name" value="Inverse autotransporter, beta-domain"/>
    <property type="match status" value="1"/>
</dbReference>
<feature type="domain" description="Big-1" evidence="3">
    <location>
        <begin position="2154"/>
        <end position="2245"/>
    </location>
</feature>